<reference evidence="1 2" key="1">
    <citation type="submission" date="2019-09" db="EMBL/GenBank/DDBJ databases">
        <authorList>
            <person name="Depoorter E."/>
        </authorList>
    </citation>
    <scope>NUCLEOTIDE SEQUENCE [LARGE SCALE GENOMIC DNA]</scope>
    <source>
        <strain evidence="1 2">R-17378</strain>
    </source>
</reference>
<evidence type="ECO:0000313" key="2">
    <source>
        <dbReference type="Proteomes" id="UP000494120"/>
    </source>
</evidence>
<dbReference type="Proteomes" id="UP000494120">
    <property type="component" value="Unassembled WGS sequence"/>
</dbReference>
<name>A0ABY6XYV7_9BURK</name>
<evidence type="ECO:0000313" key="1">
    <source>
        <dbReference type="EMBL" id="VWC90391.1"/>
    </source>
</evidence>
<protein>
    <submittedName>
        <fullName evidence="1">Uncharacterized protein</fullName>
    </submittedName>
</protein>
<accession>A0ABY6XYV7</accession>
<organism evidence="1 2">
    <name type="scientific">Burkholderia aenigmatica</name>
    <dbReference type="NCBI Taxonomy" id="2015348"/>
    <lineage>
        <taxon>Bacteria</taxon>
        <taxon>Pseudomonadati</taxon>
        <taxon>Pseudomonadota</taxon>
        <taxon>Betaproteobacteria</taxon>
        <taxon>Burkholderiales</taxon>
        <taxon>Burkholderiaceae</taxon>
        <taxon>Burkholderia</taxon>
        <taxon>Burkholderia cepacia complex</taxon>
    </lineage>
</organism>
<dbReference type="RefSeq" id="WP_174958594.1">
    <property type="nucleotide sequence ID" value="NZ_CABVQG010000016.1"/>
</dbReference>
<gene>
    <name evidence="1" type="ORF">BLA17378_04526</name>
</gene>
<keyword evidence="2" id="KW-1185">Reference proteome</keyword>
<dbReference type="EMBL" id="CABVQG010000016">
    <property type="protein sequence ID" value="VWC90391.1"/>
    <property type="molecule type" value="Genomic_DNA"/>
</dbReference>
<comment type="caution">
    <text evidence="1">The sequence shown here is derived from an EMBL/GenBank/DDBJ whole genome shotgun (WGS) entry which is preliminary data.</text>
</comment>
<sequence length="104" mass="11807">MSKGSYQIPFDTNGNQLGYPVTWRGIEWRDNEPFEDTLIYKGYGRGRSSAVLIFKRASTGTEVQFFMSDFDDIVNCLLRGAVSGRFDFVKKGQNYGCKMIAEIV</sequence>
<proteinExistence type="predicted"/>